<feature type="domain" description="EF-hand" evidence="4">
    <location>
        <begin position="172"/>
        <end position="207"/>
    </location>
</feature>
<accession>A0AAW1VA97</accession>
<dbReference type="InterPro" id="IPR011992">
    <property type="entry name" value="EF-hand-dom_pair"/>
</dbReference>
<keyword evidence="3" id="KW-0106">Calcium</keyword>
<protein>
    <recommendedName>
        <fullName evidence="4">EF-hand domain-containing protein</fullName>
    </recommendedName>
</protein>
<evidence type="ECO:0000256" key="1">
    <source>
        <dbReference type="ARBA" id="ARBA00022723"/>
    </source>
</evidence>
<name>A0AAW1VA97_9CUCU</name>
<dbReference type="Gene3D" id="1.10.238.10">
    <property type="entry name" value="EF-hand"/>
    <property type="match status" value="1"/>
</dbReference>
<evidence type="ECO:0000259" key="4">
    <source>
        <dbReference type="PROSITE" id="PS50222"/>
    </source>
</evidence>
<evidence type="ECO:0000313" key="5">
    <source>
        <dbReference type="EMBL" id="KAK9889956.1"/>
    </source>
</evidence>
<dbReference type="EMBL" id="JARQZJ010000124">
    <property type="protein sequence ID" value="KAK9889956.1"/>
    <property type="molecule type" value="Genomic_DNA"/>
</dbReference>
<dbReference type="PANTHER" id="PTHR23055">
    <property type="entry name" value="CALCIUM BINDING PROTEINS"/>
    <property type="match status" value="1"/>
</dbReference>
<comment type="caution">
    <text evidence="5">The sequence shown here is derived from an EMBL/GenBank/DDBJ whole genome shotgun (WGS) entry which is preliminary data.</text>
</comment>
<reference evidence="5 6" key="1">
    <citation type="submission" date="2023-03" db="EMBL/GenBank/DDBJ databases">
        <title>Genome insight into feeding habits of ladybird beetles.</title>
        <authorList>
            <person name="Li H.-S."/>
            <person name="Huang Y.-H."/>
            <person name="Pang H."/>
        </authorList>
    </citation>
    <scope>NUCLEOTIDE SEQUENCE [LARGE SCALE GENOMIC DNA]</scope>
    <source>
        <strain evidence="5">SYSU_2023b</strain>
        <tissue evidence="5">Whole body</tissue>
    </source>
</reference>
<evidence type="ECO:0000256" key="3">
    <source>
        <dbReference type="ARBA" id="ARBA00022837"/>
    </source>
</evidence>
<evidence type="ECO:0000256" key="2">
    <source>
        <dbReference type="ARBA" id="ARBA00022737"/>
    </source>
</evidence>
<dbReference type="Pfam" id="PF13499">
    <property type="entry name" value="EF-hand_7"/>
    <property type="match status" value="1"/>
</dbReference>
<proteinExistence type="predicted"/>
<dbReference type="AlphaFoldDB" id="A0AAW1VA97"/>
<dbReference type="PROSITE" id="PS00018">
    <property type="entry name" value="EF_HAND_1"/>
    <property type="match status" value="2"/>
</dbReference>
<dbReference type="InterPro" id="IPR028846">
    <property type="entry name" value="Recoverin"/>
</dbReference>
<keyword evidence="6" id="KW-1185">Reference proteome</keyword>
<dbReference type="GO" id="GO:0005509">
    <property type="term" value="F:calcium ion binding"/>
    <property type="evidence" value="ECO:0007669"/>
    <property type="project" value="InterPro"/>
</dbReference>
<dbReference type="PANTHER" id="PTHR23055:SF60">
    <property type="entry name" value="CALAXIN"/>
    <property type="match status" value="1"/>
</dbReference>
<feature type="domain" description="EF-hand" evidence="4">
    <location>
        <begin position="217"/>
        <end position="252"/>
    </location>
</feature>
<keyword evidence="2" id="KW-0677">Repeat</keyword>
<dbReference type="PROSITE" id="PS50222">
    <property type="entry name" value="EF_HAND_2"/>
    <property type="match status" value="2"/>
</dbReference>
<dbReference type="Proteomes" id="UP001431783">
    <property type="component" value="Unassembled WGS sequence"/>
</dbReference>
<gene>
    <name evidence="5" type="ORF">WA026_008765</name>
</gene>
<dbReference type="SUPFAM" id="SSF47473">
    <property type="entry name" value="EF-hand"/>
    <property type="match status" value="1"/>
</dbReference>
<keyword evidence="1" id="KW-0479">Metal-binding</keyword>
<organism evidence="5 6">
    <name type="scientific">Henosepilachna vigintioctopunctata</name>
    <dbReference type="NCBI Taxonomy" id="420089"/>
    <lineage>
        <taxon>Eukaryota</taxon>
        <taxon>Metazoa</taxon>
        <taxon>Ecdysozoa</taxon>
        <taxon>Arthropoda</taxon>
        <taxon>Hexapoda</taxon>
        <taxon>Insecta</taxon>
        <taxon>Pterygota</taxon>
        <taxon>Neoptera</taxon>
        <taxon>Endopterygota</taxon>
        <taxon>Coleoptera</taxon>
        <taxon>Polyphaga</taxon>
        <taxon>Cucujiformia</taxon>
        <taxon>Coccinelloidea</taxon>
        <taxon>Coccinellidae</taxon>
        <taxon>Epilachninae</taxon>
        <taxon>Epilachnini</taxon>
        <taxon>Henosepilachna</taxon>
    </lineage>
</organism>
<dbReference type="CDD" id="cd00051">
    <property type="entry name" value="EFh"/>
    <property type="match status" value="1"/>
</dbReference>
<evidence type="ECO:0000313" key="6">
    <source>
        <dbReference type="Proteomes" id="UP001431783"/>
    </source>
</evidence>
<sequence>MSEESPQGTLSMRGGILAMKGVTRFLATARNKSSAETPTPKIKVRRKKMPDKENAFKCSPKIIETVKKDTSFSRSEIEILYKIFKKLVTLNRRKPLQGKINSSQNTTMIGKQTAVQEGIDRIIFREILHNTFDIVTEIMLMDRIFCVWDKTNSGLVTLESWFSGLNLYLRGSLDAQIEFCFAVYDVNADGVITKEEMFQLLKNSLIKHPQEEDPEESVKDLVDIVMRKLDKDKDGKVSLEDYKATVAEEPLLLQAFGSCLPSDRAKETFLLTLK</sequence>
<dbReference type="InterPro" id="IPR018247">
    <property type="entry name" value="EF_Hand_1_Ca_BS"/>
</dbReference>
<dbReference type="InterPro" id="IPR002048">
    <property type="entry name" value="EF_hand_dom"/>
</dbReference>
<dbReference type="SMART" id="SM00054">
    <property type="entry name" value="EFh"/>
    <property type="match status" value="3"/>
</dbReference>